<dbReference type="EMBL" id="PYMM01000001">
    <property type="protein sequence ID" value="PSU18455.1"/>
    <property type="molecule type" value="Genomic_DNA"/>
</dbReference>
<dbReference type="PANTHER" id="PTHR43646:SF2">
    <property type="entry name" value="GLYCOSYLTRANSFERASE 2-LIKE DOMAIN-CONTAINING PROTEIN"/>
    <property type="match status" value="1"/>
</dbReference>
<feature type="transmembrane region" description="Helical" evidence="6">
    <location>
        <begin position="266"/>
        <end position="285"/>
    </location>
</feature>
<sequence>MSNKPFISVIIKTFNEEDGIEKTIQSIKARIGEYPHKIIVADSLSIDNTQSIAIKNQAEVITLVDPNDRCCGVGHQLGYQISEGDYLLLLDGDMELEDGFLEQGILFLEQNPTYAGVAGLVEMDDAASYEFKSRKQRMHKIYPIGDCNHLGGGGLYRKSAIDAIGYLTNKNLHAYEEAELGMRLSTAGYKLRRLDIPYFKHTSYNMSSSDMLKYRWKNGYLFASGELLRNTWGKPYFFHALYIVKNEAIFSIYLFILFWAVLSTDITAISFALLPVVAFWIVKALKNRSLKDATQSVINLSVFAAGLVRGVFIVPKDPTQAPKSRLVK</sequence>
<dbReference type="Proteomes" id="UP000241404">
    <property type="component" value="Unassembled WGS sequence"/>
</dbReference>
<keyword evidence="4 8" id="KW-0808">Transferase</keyword>
<evidence type="ECO:0000313" key="8">
    <source>
        <dbReference type="EMBL" id="PSU18455.1"/>
    </source>
</evidence>
<comment type="subcellular location">
    <subcellularLocation>
        <location evidence="1">Cell membrane</location>
    </subcellularLocation>
</comment>
<dbReference type="GO" id="GO:0005886">
    <property type="term" value="C:plasma membrane"/>
    <property type="evidence" value="ECO:0007669"/>
    <property type="project" value="UniProtKB-SubCell"/>
</dbReference>
<dbReference type="InterPro" id="IPR029044">
    <property type="entry name" value="Nucleotide-diphossugar_trans"/>
</dbReference>
<feature type="transmembrane region" description="Helical" evidence="6">
    <location>
        <begin position="297"/>
        <end position="315"/>
    </location>
</feature>
<name>A0ABD6X6X3_PHODM</name>
<dbReference type="GO" id="GO:0016757">
    <property type="term" value="F:glycosyltransferase activity"/>
    <property type="evidence" value="ECO:0007669"/>
    <property type="project" value="UniProtKB-KW"/>
</dbReference>
<feature type="transmembrane region" description="Helical" evidence="6">
    <location>
        <begin position="236"/>
        <end position="260"/>
    </location>
</feature>
<keyword evidence="3" id="KW-0328">Glycosyltransferase</keyword>
<dbReference type="Pfam" id="PF00535">
    <property type="entry name" value="Glycos_transf_2"/>
    <property type="match status" value="1"/>
</dbReference>
<dbReference type="RefSeq" id="WP_065170907.1">
    <property type="nucleotide sequence ID" value="NZ_CP074085.1"/>
</dbReference>
<comment type="caution">
    <text evidence="8">The sequence shown here is derived from an EMBL/GenBank/DDBJ whole genome shotgun (WGS) entry which is preliminary data.</text>
</comment>
<organism evidence="8 9">
    <name type="scientific">Photobacterium damselae</name>
    <dbReference type="NCBI Taxonomy" id="38293"/>
    <lineage>
        <taxon>Bacteria</taxon>
        <taxon>Pseudomonadati</taxon>
        <taxon>Pseudomonadota</taxon>
        <taxon>Gammaproteobacteria</taxon>
        <taxon>Vibrionales</taxon>
        <taxon>Vibrionaceae</taxon>
        <taxon>Photobacterium</taxon>
    </lineage>
</organism>
<accession>A0ABD6X6X3</accession>
<feature type="domain" description="Glycosyltransferase 2-like" evidence="7">
    <location>
        <begin position="8"/>
        <end position="141"/>
    </location>
</feature>
<protein>
    <submittedName>
        <fullName evidence="8">Glycosyl transferase</fullName>
    </submittedName>
</protein>
<keyword evidence="6" id="KW-0812">Transmembrane</keyword>
<evidence type="ECO:0000313" key="9">
    <source>
        <dbReference type="Proteomes" id="UP000241404"/>
    </source>
</evidence>
<evidence type="ECO:0000259" key="7">
    <source>
        <dbReference type="Pfam" id="PF00535"/>
    </source>
</evidence>
<evidence type="ECO:0000256" key="4">
    <source>
        <dbReference type="ARBA" id="ARBA00022679"/>
    </source>
</evidence>
<keyword evidence="6" id="KW-1133">Transmembrane helix</keyword>
<evidence type="ECO:0000256" key="3">
    <source>
        <dbReference type="ARBA" id="ARBA00022676"/>
    </source>
</evidence>
<keyword evidence="5 6" id="KW-0472">Membrane</keyword>
<dbReference type="PANTHER" id="PTHR43646">
    <property type="entry name" value="GLYCOSYLTRANSFERASE"/>
    <property type="match status" value="1"/>
</dbReference>
<dbReference type="AlphaFoldDB" id="A0ABD6X6X3"/>
<reference evidence="8 9" key="1">
    <citation type="submission" date="2018-03" db="EMBL/GenBank/DDBJ databases">
        <title>Whole genome sequencing of Histamine producing bacteria.</title>
        <authorList>
            <person name="Butler K."/>
        </authorList>
    </citation>
    <scope>NUCLEOTIDE SEQUENCE [LARGE SCALE GENOMIC DNA]</scope>
    <source>
        <strain evidence="8 9">BT-6</strain>
    </source>
</reference>
<dbReference type="InterPro" id="IPR001173">
    <property type="entry name" value="Glyco_trans_2-like"/>
</dbReference>
<evidence type="ECO:0000256" key="1">
    <source>
        <dbReference type="ARBA" id="ARBA00004236"/>
    </source>
</evidence>
<keyword evidence="2" id="KW-1003">Cell membrane</keyword>
<proteinExistence type="predicted"/>
<evidence type="ECO:0000256" key="5">
    <source>
        <dbReference type="ARBA" id="ARBA00023136"/>
    </source>
</evidence>
<dbReference type="Gene3D" id="3.90.550.10">
    <property type="entry name" value="Spore Coat Polysaccharide Biosynthesis Protein SpsA, Chain A"/>
    <property type="match status" value="1"/>
</dbReference>
<gene>
    <name evidence="8" type="ORF">CTM90_00235</name>
</gene>
<evidence type="ECO:0000256" key="6">
    <source>
        <dbReference type="SAM" id="Phobius"/>
    </source>
</evidence>
<dbReference type="SUPFAM" id="SSF53448">
    <property type="entry name" value="Nucleotide-diphospho-sugar transferases"/>
    <property type="match status" value="1"/>
</dbReference>
<evidence type="ECO:0000256" key="2">
    <source>
        <dbReference type="ARBA" id="ARBA00022475"/>
    </source>
</evidence>